<organism evidence="5 6">
    <name type="scientific">Gryllus longicercus</name>
    <dbReference type="NCBI Taxonomy" id="2509291"/>
    <lineage>
        <taxon>Eukaryota</taxon>
        <taxon>Metazoa</taxon>
        <taxon>Ecdysozoa</taxon>
        <taxon>Arthropoda</taxon>
        <taxon>Hexapoda</taxon>
        <taxon>Insecta</taxon>
        <taxon>Pterygota</taxon>
        <taxon>Neoptera</taxon>
        <taxon>Polyneoptera</taxon>
        <taxon>Orthoptera</taxon>
        <taxon>Ensifera</taxon>
        <taxon>Gryllidea</taxon>
        <taxon>Grylloidea</taxon>
        <taxon>Gryllidae</taxon>
        <taxon>Gryllinae</taxon>
        <taxon>Gryllus</taxon>
    </lineage>
</organism>
<accession>A0AAN9VJR8</accession>
<reference evidence="5 6" key="1">
    <citation type="submission" date="2024-03" db="EMBL/GenBank/DDBJ databases">
        <title>The genome assembly and annotation of the cricket Gryllus longicercus Weissman &amp; Gray.</title>
        <authorList>
            <person name="Szrajer S."/>
            <person name="Gray D."/>
            <person name="Ylla G."/>
        </authorList>
    </citation>
    <scope>NUCLEOTIDE SEQUENCE [LARGE SCALE GENOMIC DNA]</scope>
    <source>
        <strain evidence="5">DAG 2021-001</strain>
        <tissue evidence="5">Whole body minus gut</tissue>
    </source>
</reference>
<proteinExistence type="predicted"/>
<dbReference type="SUPFAM" id="SSF48403">
    <property type="entry name" value="Ankyrin repeat"/>
    <property type="match status" value="2"/>
</dbReference>
<feature type="repeat" description="ANK" evidence="3">
    <location>
        <begin position="1288"/>
        <end position="1320"/>
    </location>
</feature>
<dbReference type="PRINTS" id="PR01415">
    <property type="entry name" value="ANKYRIN"/>
</dbReference>
<evidence type="ECO:0000256" key="2">
    <source>
        <dbReference type="ARBA" id="ARBA00023043"/>
    </source>
</evidence>
<keyword evidence="6" id="KW-1185">Reference proteome</keyword>
<dbReference type="PROSITE" id="PS50088">
    <property type="entry name" value="ANK_REPEAT"/>
    <property type="match status" value="10"/>
</dbReference>
<evidence type="ECO:0000256" key="4">
    <source>
        <dbReference type="SAM" id="MobiDB-lite"/>
    </source>
</evidence>
<dbReference type="Pfam" id="PF00023">
    <property type="entry name" value="Ank"/>
    <property type="match status" value="1"/>
</dbReference>
<feature type="repeat" description="ANK" evidence="3">
    <location>
        <begin position="1486"/>
        <end position="1518"/>
    </location>
</feature>
<evidence type="ECO:0000256" key="3">
    <source>
        <dbReference type="PROSITE-ProRule" id="PRU00023"/>
    </source>
</evidence>
<dbReference type="PROSITE" id="PS50297">
    <property type="entry name" value="ANK_REP_REGION"/>
    <property type="match status" value="10"/>
</dbReference>
<keyword evidence="2 3" id="KW-0040">ANK repeat</keyword>
<evidence type="ECO:0000313" key="6">
    <source>
        <dbReference type="Proteomes" id="UP001378592"/>
    </source>
</evidence>
<gene>
    <name evidence="5" type="ORF">R5R35_007303</name>
</gene>
<evidence type="ECO:0000256" key="1">
    <source>
        <dbReference type="ARBA" id="ARBA00022737"/>
    </source>
</evidence>
<dbReference type="InterPro" id="IPR036770">
    <property type="entry name" value="Ankyrin_rpt-contain_sf"/>
</dbReference>
<dbReference type="PANTHER" id="PTHR24198:SF165">
    <property type="entry name" value="ANKYRIN REPEAT-CONTAINING PROTEIN-RELATED"/>
    <property type="match status" value="1"/>
</dbReference>
<feature type="repeat" description="ANK" evidence="3">
    <location>
        <begin position="1387"/>
        <end position="1419"/>
    </location>
</feature>
<comment type="caution">
    <text evidence="5">The sequence shown here is derived from an EMBL/GenBank/DDBJ whole genome shotgun (WGS) entry which is preliminary data.</text>
</comment>
<feature type="repeat" description="ANK" evidence="3">
    <location>
        <begin position="1220"/>
        <end position="1252"/>
    </location>
</feature>
<feature type="compositionally biased region" description="Basic and acidic residues" evidence="4">
    <location>
        <begin position="45"/>
        <end position="58"/>
    </location>
</feature>
<keyword evidence="1" id="KW-0677">Repeat</keyword>
<feature type="repeat" description="ANK" evidence="3">
    <location>
        <begin position="1053"/>
        <end position="1085"/>
    </location>
</feature>
<name>A0AAN9VJR8_9ORTH</name>
<dbReference type="SMART" id="SM00248">
    <property type="entry name" value="ANK"/>
    <property type="match status" value="13"/>
</dbReference>
<feature type="repeat" description="ANK" evidence="3">
    <location>
        <begin position="1354"/>
        <end position="1386"/>
    </location>
</feature>
<dbReference type="EMBL" id="JAZDUA010000437">
    <property type="protein sequence ID" value="KAK7792633.1"/>
    <property type="molecule type" value="Genomic_DNA"/>
</dbReference>
<feature type="repeat" description="ANK" evidence="3">
    <location>
        <begin position="1420"/>
        <end position="1452"/>
    </location>
</feature>
<feature type="repeat" description="ANK" evidence="3">
    <location>
        <begin position="1253"/>
        <end position="1285"/>
    </location>
</feature>
<feature type="repeat" description="ANK" evidence="3">
    <location>
        <begin position="1187"/>
        <end position="1219"/>
    </location>
</feature>
<dbReference type="PANTHER" id="PTHR24198">
    <property type="entry name" value="ANKYRIN REPEAT AND PROTEIN KINASE DOMAIN-CONTAINING PROTEIN"/>
    <property type="match status" value="1"/>
</dbReference>
<sequence length="1603" mass="173936">MGTLGVEVHDLQQKHINGQVPAENGDPSDNGDPQAVDENTEDDEQITRTYERKSAKNDEDVEEYITELASLLLLRAMYDSPQAEIMVNVEWAGEYGDIVVKLPEEGNATKLVLIKVSPREVSGRGLALSRHLQAFARVWGDASLWAREELRGLREEALFAVYSDAAAARPPGPPAPPAVTRLLTTGAPGCLRRLVPSAHPDVAGPLAHDFLRRFVLCTQMAPAHLLQELLRQELALQHGILRRHDEPAQALRAEMRRYVGLRGRVPVLGARSAPYAAFQRALAAQTRCPQGLRMSERSLDYYAARVQALAATAPAAAVWMPHSYAQLRTFCLVQMVRRAPTLAAGQPLLVARAADVAEALRERAVSAVTLWRRGPGVLILDAEGVADCQNLQLELEAALQEGLPPGQGQRHLLLVSGERGGWLPRALRLPERERIRLSAADLREDVRAALLAAPVRLHGAPPQPLRALVADWGVGDLGVGPAELLLTPGPPVPIGRPLPEPDPLFVPRKLRSAVFVKESIFRDEKLGDLFLVSGMSQEELLGVVPDPQRVCSALEARGAARSAQFVAGEGLAKDEDTFKALCAKRRHRGAHWLRKTPQGLLWMASDGENSKMVDNHVEYECMWAIRHKKSPLAEIDQLLVRNDQIKVRQVVCDAPGTGKSALLRHVGERARQLMPGRWVLPVHLGRLRPRLHRLLDKCVTQEAVLELIQEAVQLEGEAFPALSLDVLRTVLWRTGDVVVLVDELDQAAPEFTLVAQDILGVLAKSPAAVLWVATRAATRAAAEEALGARAAELQPLAAEGQEALLAGEWAARGADEARARRLATLLLPPLRGRCHTDAGAPDPRLPLALRLLAEAFEDEALAAEAVDEEALGVRELSTFELCARLVRKKFFRYWEQRQLREGRTLSSCSMEKVRPEWMDGHCLCALAEVLKPRQLEMLSIDGRRERVRAFCEEVAAVGDASARLVRPQGDHARFEHHVIAEYLAGYWLSENWEERHERIVRVYFSEGMEELRTVFDRFMTAGLPLHKSVLDRTILMKNEAWVREQGLEAVDRAGRTALHLAAQSHRPEMVARLVAAGAALHAHDNLLGRAPLYYAVRARSWECAAVLVARGAQLDADVSGSRRVQRLLPRNTRSLVARYEIDWPVLNVPKSQHNPTSVLHLAAAAGNTGVLSEHLRPRPRTNARDGGGWAALHWAAAEGGADAARLLLDEGADAAVRTPQGQTPLHLAVEKGDAAVVKLLLERGADVRAVARDGRTALHVAAENGQVKATELILQTGTEQDLNVVDSRGEAAVHVAMEKGHKRLVELLLRAGADGSLEGRAGLSPFFWAIKREHLDLVRLMLSLNLDADHRGPDGRTPLQWAASKGNADVAKLLLDAKVDSGLRDADGNSAIHLAAREGHAAVARLLLGAGAEAGAGGRGGRQPLHCAALCGSDAVAQALLAAGARVDPADDDGDTPLHLAARGGFAAVVRRLLKAGADTEASGKLGRTALHWAVFSNHAKVVEALLDHGADIEASDARLGQRALQMAKNCGHSKMAKLLLKRGATPLDKLRGAGAGAGAAVDAPEEVKESAAEAARALRGHDAPSGQEVPFVDIRNTKCTKI</sequence>
<dbReference type="Pfam" id="PF12796">
    <property type="entry name" value="Ank_2"/>
    <property type="match status" value="5"/>
</dbReference>
<feature type="region of interest" description="Disordered" evidence="4">
    <location>
        <begin position="1"/>
        <end position="59"/>
    </location>
</feature>
<evidence type="ECO:0000313" key="5">
    <source>
        <dbReference type="EMBL" id="KAK7792633.1"/>
    </source>
</evidence>
<dbReference type="Gene3D" id="1.25.40.20">
    <property type="entry name" value="Ankyrin repeat-containing domain"/>
    <property type="match status" value="5"/>
</dbReference>
<dbReference type="Proteomes" id="UP001378592">
    <property type="component" value="Unassembled WGS sequence"/>
</dbReference>
<dbReference type="InterPro" id="IPR002110">
    <property type="entry name" value="Ankyrin_rpt"/>
</dbReference>
<feature type="repeat" description="ANK" evidence="3">
    <location>
        <begin position="1453"/>
        <end position="1485"/>
    </location>
</feature>
<protein>
    <submittedName>
        <fullName evidence="5">Uncharacterized protein</fullName>
    </submittedName>
</protein>